<dbReference type="EMBL" id="JAIWYP010000001">
    <property type="protein sequence ID" value="KAH3888710.1"/>
    <property type="molecule type" value="Genomic_DNA"/>
</dbReference>
<dbReference type="AlphaFoldDB" id="A0A9D4H4D8"/>
<protein>
    <submittedName>
        <fullName evidence="1">Uncharacterized protein</fullName>
    </submittedName>
</protein>
<evidence type="ECO:0000313" key="1">
    <source>
        <dbReference type="EMBL" id="KAH3826754.1"/>
    </source>
</evidence>
<dbReference type="EMBL" id="JAIWYP010000005">
    <property type="protein sequence ID" value="KAH3826754.1"/>
    <property type="molecule type" value="Genomic_DNA"/>
</dbReference>
<reference evidence="1" key="2">
    <citation type="submission" date="2020-11" db="EMBL/GenBank/DDBJ databases">
        <authorList>
            <person name="McCartney M.A."/>
            <person name="Auch B."/>
            <person name="Kono T."/>
            <person name="Mallez S."/>
            <person name="Becker A."/>
            <person name="Gohl D.M."/>
            <person name="Silverstein K.A.T."/>
            <person name="Koren S."/>
            <person name="Bechman K.B."/>
            <person name="Herman A."/>
            <person name="Abrahante J.E."/>
            <person name="Garbe J."/>
        </authorList>
    </citation>
    <scope>NUCLEOTIDE SEQUENCE</scope>
    <source>
        <strain evidence="1">Duluth1</strain>
        <tissue evidence="1">Whole animal</tissue>
    </source>
</reference>
<keyword evidence="3" id="KW-1185">Reference proteome</keyword>
<sequence>MRHPTYLQSTVGIFAGLAFRVGCRSGLARAPGHHVHVADGVDHKQHRHRGHRQEVEGAVQDTDELLYEDRTMKYRRIDSSDENKVCFAKLFFVV</sequence>
<evidence type="ECO:0000313" key="3">
    <source>
        <dbReference type="Proteomes" id="UP000828390"/>
    </source>
</evidence>
<name>A0A9D4H4D8_DREPO</name>
<accession>A0A9D4H4D8</accession>
<organism evidence="1 3">
    <name type="scientific">Dreissena polymorpha</name>
    <name type="common">Zebra mussel</name>
    <name type="synonym">Mytilus polymorpha</name>
    <dbReference type="NCBI Taxonomy" id="45954"/>
    <lineage>
        <taxon>Eukaryota</taxon>
        <taxon>Metazoa</taxon>
        <taxon>Spiralia</taxon>
        <taxon>Lophotrochozoa</taxon>
        <taxon>Mollusca</taxon>
        <taxon>Bivalvia</taxon>
        <taxon>Autobranchia</taxon>
        <taxon>Heteroconchia</taxon>
        <taxon>Euheterodonta</taxon>
        <taxon>Imparidentia</taxon>
        <taxon>Neoheterodontei</taxon>
        <taxon>Myida</taxon>
        <taxon>Dreissenoidea</taxon>
        <taxon>Dreissenidae</taxon>
        <taxon>Dreissena</taxon>
    </lineage>
</organism>
<proteinExistence type="predicted"/>
<comment type="caution">
    <text evidence="1">The sequence shown here is derived from an EMBL/GenBank/DDBJ whole genome shotgun (WGS) entry which is preliminary data.</text>
</comment>
<reference evidence="1" key="1">
    <citation type="journal article" date="2019" name="bioRxiv">
        <title>The Genome of the Zebra Mussel, Dreissena polymorpha: A Resource for Invasive Species Research.</title>
        <authorList>
            <person name="McCartney M.A."/>
            <person name="Auch B."/>
            <person name="Kono T."/>
            <person name="Mallez S."/>
            <person name="Zhang Y."/>
            <person name="Obille A."/>
            <person name="Becker A."/>
            <person name="Abrahante J.E."/>
            <person name="Garbe J."/>
            <person name="Badalamenti J.P."/>
            <person name="Herman A."/>
            <person name="Mangelson H."/>
            <person name="Liachko I."/>
            <person name="Sullivan S."/>
            <person name="Sone E.D."/>
            <person name="Koren S."/>
            <person name="Silverstein K.A.T."/>
            <person name="Beckman K.B."/>
            <person name="Gohl D.M."/>
        </authorList>
    </citation>
    <scope>NUCLEOTIDE SEQUENCE</scope>
    <source>
        <strain evidence="1">Duluth1</strain>
        <tissue evidence="1">Whole animal</tissue>
    </source>
</reference>
<gene>
    <name evidence="2" type="ORF">DPMN_012750</name>
    <name evidence="1" type="ORF">DPMN_128664</name>
</gene>
<evidence type="ECO:0000313" key="2">
    <source>
        <dbReference type="EMBL" id="KAH3888710.1"/>
    </source>
</evidence>
<dbReference type="Proteomes" id="UP000828390">
    <property type="component" value="Unassembled WGS sequence"/>
</dbReference>